<feature type="compositionally biased region" description="Low complexity" evidence="1">
    <location>
        <begin position="42"/>
        <end position="52"/>
    </location>
</feature>
<evidence type="ECO:0000256" key="1">
    <source>
        <dbReference type="SAM" id="MobiDB-lite"/>
    </source>
</evidence>
<dbReference type="GO" id="GO:0004568">
    <property type="term" value="F:chitinase activity"/>
    <property type="evidence" value="ECO:0007669"/>
    <property type="project" value="TreeGrafter"/>
</dbReference>
<accession>A0AAN8W974</accession>
<dbReference type="GO" id="GO:0006032">
    <property type="term" value="P:chitin catabolic process"/>
    <property type="evidence" value="ECO:0007669"/>
    <property type="project" value="TreeGrafter"/>
</dbReference>
<dbReference type="GO" id="GO:0008061">
    <property type="term" value="F:chitin binding"/>
    <property type="evidence" value="ECO:0007669"/>
    <property type="project" value="InterPro"/>
</dbReference>
<evidence type="ECO:0000259" key="2">
    <source>
        <dbReference type="PROSITE" id="PS51910"/>
    </source>
</evidence>
<dbReference type="PANTHER" id="PTHR11177:SF368">
    <property type="entry name" value="GH18 DOMAIN-CONTAINING PROTEIN"/>
    <property type="match status" value="1"/>
</dbReference>
<dbReference type="GO" id="GO:0005576">
    <property type="term" value="C:extracellular region"/>
    <property type="evidence" value="ECO:0007669"/>
    <property type="project" value="TreeGrafter"/>
</dbReference>
<dbReference type="AlphaFoldDB" id="A0AAN8W974"/>
<feature type="region of interest" description="Disordered" evidence="1">
    <location>
        <begin position="28"/>
        <end position="52"/>
    </location>
</feature>
<evidence type="ECO:0000313" key="4">
    <source>
        <dbReference type="Proteomes" id="UP001370490"/>
    </source>
</evidence>
<evidence type="ECO:0000313" key="3">
    <source>
        <dbReference type="EMBL" id="KAK6942253.1"/>
    </source>
</evidence>
<dbReference type="InterPro" id="IPR017853">
    <property type="entry name" value="GH"/>
</dbReference>
<comment type="caution">
    <text evidence="3">The sequence shown here is derived from an EMBL/GenBank/DDBJ whole genome shotgun (WGS) entry which is preliminary data.</text>
</comment>
<keyword evidence="3" id="KW-0378">Hydrolase</keyword>
<keyword evidence="4" id="KW-1185">Reference proteome</keyword>
<dbReference type="InterPro" id="IPR011583">
    <property type="entry name" value="Chitinase_II/V-like_cat"/>
</dbReference>
<dbReference type="PROSITE" id="PS51910">
    <property type="entry name" value="GH18_2"/>
    <property type="match status" value="1"/>
</dbReference>
<sequence>MENSETELSRIPSDLRYYHKYGHILKNCPIRPSRPKEDSTKSKSSSKPGSSTIAVAAAASSSLASATIPNSNDELSLLPASELDNSHFDRLIPLKPLLVSPMASSVPSPSESSNSLIVPMPPMAPLEGIKGSASIFSSMAGDQGKRAAFIKSTAEVAREYGFDGHEIDWEFPKDAQDMSNLSLLISKWSTTVLSEAKNSNQPRLLLAAAVYFASNFFLGDGRSYPTDAIKDYLDFVNLMCYNYHGRWDTSKTGEHALLYDNTSKITPAIGVGDGENGIMSYNYIVKYNSNNSATVVYDNVTVSMYSYARTNWVGYDGPNLTQRKVDYAKAKALVDISFGPLIRTIIGLCPEQLRKHGTPKVLNPRRVLDPRAL</sequence>
<dbReference type="Pfam" id="PF00704">
    <property type="entry name" value="Glyco_hydro_18"/>
    <property type="match status" value="1"/>
</dbReference>
<dbReference type="SUPFAM" id="SSF51445">
    <property type="entry name" value="(Trans)glycosidases"/>
    <property type="match status" value="1"/>
</dbReference>
<dbReference type="SMART" id="SM00636">
    <property type="entry name" value="Glyco_18"/>
    <property type="match status" value="1"/>
</dbReference>
<dbReference type="Gene3D" id="3.20.20.80">
    <property type="entry name" value="Glycosidases"/>
    <property type="match status" value="1"/>
</dbReference>
<organism evidence="3 4">
    <name type="scientific">Dillenia turbinata</name>
    <dbReference type="NCBI Taxonomy" id="194707"/>
    <lineage>
        <taxon>Eukaryota</taxon>
        <taxon>Viridiplantae</taxon>
        <taxon>Streptophyta</taxon>
        <taxon>Embryophyta</taxon>
        <taxon>Tracheophyta</taxon>
        <taxon>Spermatophyta</taxon>
        <taxon>Magnoliopsida</taxon>
        <taxon>eudicotyledons</taxon>
        <taxon>Gunneridae</taxon>
        <taxon>Pentapetalae</taxon>
        <taxon>Dilleniales</taxon>
        <taxon>Dilleniaceae</taxon>
        <taxon>Dillenia</taxon>
    </lineage>
</organism>
<dbReference type="PANTHER" id="PTHR11177">
    <property type="entry name" value="CHITINASE"/>
    <property type="match status" value="1"/>
</dbReference>
<dbReference type="InterPro" id="IPR001223">
    <property type="entry name" value="Glyco_hydro18_cat"/>
</dbReference>
<dbReference type="GO" id="GO:0005975">
    <property type="term" value="P:carbohydrate metabolic process"/>
    <property type="evidence" value="ECO:0007669"/>
    <property type="project" value="InterPro"/>
</dbReference>
<name>A0AAN8W974_9MAGN</name>
<dbReference type="EMBL" id="JBAMMX010000004">
    <property type="protein sequence ID" value="KAK6942253.1"/>
    <property type="molecule type" value="Genomic_DNA"/>
</dbReference>
<reference evidence="3 4" key="1">
    <citation type="submission" date="2023-12" db="EMBL/GenBank/DDBJ databases">
        <title>A high-quality genome assembly for Dillenia turbinata (Dilleniales).</title>
        <authorList>
            <person name="Chanderbali A."/>
        </authorList>
    </citation>
    <scope>NUCLEOTIDE SEQUENCE [LARGE SCALE GENOMIC DNA]</scope>
    <source>
        <strain evidence="3">LSX21</strain>
        <tissue evidence="3">Leaf</tissue>
    </source>
</reference>
<proteinExistence type="predicted"/>
<protein>
    <submittedName>
        <fullName evidence="3">Glycoside hydrolase family 18, catalytic domain</fullName>
    </submittedName>
</protein>
<feature type="domain" description="GH18" evidence="2">
    <location>
        <begin position="61"/>
        <end position="356"/>
    </location>
</feature>
<gene>
    <name evidence="3" type="ORF">RJ641_027630</name>
</gene>
<dbReference type="InterPro" id="IPR050314">
    <property type="entry name" value="Glycosyl_Hydrlase_18"/>
</dbReference>
<dbReference type="Proteomes" id="UP001370490">
    <property type="component" value="Unassembled WGS sequence"/>
</dbReference>